<keyword evidence="2" id="KW-0808">Transferase</keyword>
<evidence type="ECO:0000313" key="2">
    <source>
        <dbReference type="EMBL" id="TYK23959.1"/>
    </source>
</evidence>
<organism evidence="2 3">
    <name type="scientific">Cucumis melo var. makuwa</name>
    <name type="common">Oriental melon</name>
    <dbReference type="NCBI Taxonomy" id="1194695"/>
    <lineage>
        <taxon>Eukaryota</taxon>
        <taxon>Viridiplantae</taxon>
        <taxon>Streptophyta</taxon>
        <taxon>Embryophyta</taxon>
        <taxon>Tracheophyta</taxon>
        <taxon>Spermatophyta</taxon>
        <taxon>Magnoliopsida</taxon>
        <taxon>eudicotyledons</taxon>
        <taxon>Gunneridae</taxon>
        <taxon>Pentapetalae</taxon>
        <taxon>rosids</taxon>
        <taxon>fabids</taxon>
        <taxon>Cucurbitales</taxon>
        <taxon>Cucurbitaceae</taxon>
        <taxon>Benincaseae</taxon>
        <taxon>Cucumis</taxon>
    </lineage>
</organism>
<reference evidence="2 3" key="1">
    <citation type="submission" date="2019-08" db="EMBL/GenBank/DDBJ databases">
        <title>Draft genome sequences of two oriental melons (Cucumis melo L. var makuwa).</title>
        <authorList>
            <person name="Kwon S.-Y."/>
        </authorList>
    </citation>
    <scope>NUCLEOTIDE SEQUENCE [LARGE SCALE GENOMIC DNA]</scope>
    <source>
        <strain evidence="3">cv. Chang Bougi</strain>
        <tissue evidence="2">Leaf</tissue>
    </source>
</reference>
<dbReference type="GO" id="GO:0003964">
    <property type="term" value="F:RNA-directed DNA polymerase activity"/>
    <property type="evidence" value="ECO:0007669"/>
    <property type="project" value="UniProtKB-KW"/>
</dbReference>
<keyword evidence="2" id="KW-0548">Nucleotidyltransferase</keyword>
<dbReference type="PANTHER" id="PTHR11439:SF467">
    <property type="entry name" value="INTEGRASE CATALYTIC DOMAIN-CONTAINING PROTEIN"/>
    <property type="match status" value="1"/>
</dbReference>
<accession>A0A5D3DKZ7</accession>
<evidence type="ECO:0000313" key="3">
    <source>
        <dbReference type="Proteomes" id="UP000321947"/>
    </source>
</evidence>
<evidence type="ECO:0000259" key="1">
    <source>
        <dbReference type="Pfam" id="PF25597"/>
    </source>
</evidence>
<name>A0A5D3DKZ7_CUCMM</name>
<dbReference type="Pfam" id="PF25597">
    <property type="entry name" value="SH3_retrovirus"/>
    <property type="match status" value="1"/>
</dbReference>
<dbReference type="AlphaFoldDB" id="A0A5D3DKZ7"/>
<sequence length="375" mass="42352">MYVFEPYNIEPPSLHNHINQPCRLPLSIVACGSFKDAFSCPPPLTSEVPLCVLGCTTYVYSFGSNQTKFIPRAQACVFVGYPFHLQSYKCFHPPSHKYFVTMNVTFYEDRPFFPISQLQGESVSEESNCTLESTELTPSTLLDFDPRPMSGIVVPEDIGEKANVDEDEARAETSGNEAKHGHLGNLDEYDSFLDIPIALRKCTRAFTASLDSTVIPKNIRIALESVLSGKLLSWKTRGPLKRISLGRFVLSLREIKLWDVNECSHSNTRQMEPLTDRRARSKEGISVSQRKYSLDLLTEIGDKVSIDKEQYQYPVGKLIYLSHTPNIFYVASAVSQFMQAPYEEHMETINKILRYLKTTPGNPSSVVVLLYRAIL</sequence>
<feature type="domain" description="Retroviral polymerase SH3-like" evidence="1">
    <location>
        <begin position="55"/>
        <end position="114"/>
    </location>
</feature>
<dbReference type="PANTHER" id="PTHR11439">
    <property type="entry name" value="GAG-POL-RELATED RETROTRANSPOSON"/>
    <property type="match status" value="1"/>
</dbReference>
<dbReference type="EMBL" id="SSTD01004111">
    <property type="protein sequence ID" value="TYK23959.1"/>
    <property type="molecule type" value="Genomic_DNA"/>
</dbReference>
<keyword evidence="2" id="KW-0695">RNA-directed DNA polymerase</keyword>
<proteinExistence type="predicted"/>
<protein>
    <submittedName>
        <fullName evidence="2">Reverse transcriptase</fullName>
    </submittedName>
</protein>
<comment type="caution">
    <text evidence="2">The sequence shown here is derived from an EMBL/GenBank/DDBJ whole genome shotgun (WGS) entry which is preliminary data.</text>
</comment>
<dbReference type="InterPro" id="IPR057670">
    <property type="entry name" value="SH3_retrovirus"/>
</dbReference>
<gene>
    <name evidence="2" type="ORF">E5676_scaffold250G00170</name>
</gene>
<dbReference type="Proteomes" id="UP000321947">
    <property type="component" value="Unassembled WGS sequence"/>
</dbReference>